<sequence length="195" mass="20597">MKSVPVLVLVVSLMFLGAPLARAAERLMSADEAPLVAPRDKLATFQVDLGPVGRLSLVEGKPEAGTIGHFDEIVLEAGQNRTTILKTEGRRLIDAVIGSFTSPTAHDVVLVLDTGGAGGFVDLVLLSVVDGKVAILHEEEAVKGGRAEFADRTGDGRPELLIHRLEEDMATNQVKPVTEVLTFTGGKVTPLPGTE</sequence>
<feature type="chain" id="PRO_5016784934" evidence="1">
    <location>
        <begin position="24"/>
        <end position="195"/>
    </location>
</feature>
<dbReference type="EMBL" id="QOQW01000007">
    <property type="protein sequence ID" value="RCK80314.1"/>
    <property type="molecule type" value="Genomic_DNA"/>
</dbReference>
<accession>A0A367ZQ92</accession>
<dbReference type="AlphaFoldDB" id="A0A367ZQ92"/>
<gene>
    <name evidence="2" type="ORF">OZSIB_3496</name>
</gene>
<comment type="caution">
    <text evidence="2">The sequence shown here is derived from an EMBL/GenBank/DDBJ whole genome shotgun (WGS) entry which is preliminary data.</text>
</comment>
<evidence type="ECO:0000313" key="3">
    <source>
        <dbReference type="Proteomes" id="UP000252355"/>
    </source>
</evidence>
<proteinExistence type="predicted"/>
<protein>
    <submittedName>
        <fullName evidence="2">Uncharacterized protein</fullName>
    </submittedName>
</protein>
<reference evidence="2 3" key="1">
    <citation type="submission" date="2018-05" db="EMBL/GenBank/DDBJ databases">
        <title>A metagenomic window into the 2 km-deep terrestrial subsurface aquifer revealed taxonomically and functionally diverse microbial community comprising novel uncultured bacterial lineages.</title>
        <authorList>
            <person name="Kadnikov V.V."/>
            <person name="Mardanov A.V."/>
            <person name="Beletsky A.V."/>
            <person name="Banks D."/>
            <person name="Pimenov N.V."/>
            <person name="Frank Y.A."/>
            <person name="Karnachuk O.V."/>
            <person name="Ravin N.V."/>
        </authorList>
    </citation>
    <scope>NUCLEOTIDE SEQUENCE [LARGE SCALE GENOMIC DNA]</scope>
    <source>
        <strain evidence="2">BY5</strain>
    </source>
</reference>
<organism evidence="2 3">
    <name type="scientific">Candidatus Ozemobacter sibiricus</name>
    <dbReference type="NCBI Taxonomy" id="2268124"/>
    <lineage>
        <taxon>Bacteria</taxon>
        <taxon>Candidatus Ozemobacteria</taxon>
        <taxon>Candidatus Ozemobacterales</taxon>
        <taxon>Candidatus Ozemobacteraceae</taxon>
        <taxon>Candidatus Ozemobacter</taxon>
    </lineage>
</organism>
<evidence type="ECO:0000313" key="2">
    <source>
        <dbReference type="EMBL" id="RCK80314.1"/>
    </source>
</evidence>
<name>A0A367ZQ92_9BACT</name>
<feature type="signal peptide" evidence="1">
    <location>
        <begin position="1"/>
        <end position="23"/>
    </location>
</feature>
<keyword evidence="1" id="KW-0732">Signal</keyword>
<evidence type="ECO:0000256" key="1">
    <source>
        <dbReference type="SAM" id="SignalP"/>
    </source>
</evidence>
<dbReference type="Proteomes" id="UP000252355">
    <property type="component" value="Unassembled WGS sequence"/>
</dbReference>